<evidence type="ECO:0000256" key="6">
    <source>
        <dbReference type="ARBA" id="ARBA00022763"/>
    </source>
</evidence>
<dbReference type="InterPro" id="IPR041102">
    <property type="entry name" value="UvrA_inter"/>
</dbReference>
<keyword evidence="2 17" id="KW-0963">Cytoplasm</keyword>
<evidence type="ECO:0000256" key="1">
    <source>
        <dbReference type="ARBA" id="ARBA00004496"/>
    </source>
</evidence>
<dbReference type="InterPro" id="IPR003593">
    <property type="entry name" value="AAA+_ATPase"/>
</dbReference>
<dbReference type="InterPro" id="IPR003439">
    <property type="entry name" value="ABC_transporter-like_ATP-bd"/>
</dbReference>
<dbReference type="CDD" id="cd03270">
    <property type="entry name" value="ABC_UvrA_I"/>
    <property type="match status" value="1"/>
</dbReference>
<dbReference type="RefSeq" id="WP_281749083.1">
    <property type="nucleotide sequence ID" value="NZ_AP026933.1"/>
</dbReference>
<sequence length="956" mass="106957">MTDNQKYITVKGAREHNLKNVNIKIPKYKLVVITGVSGSGKSSLAFNTIYAEGRRRYVESLSAYARQFLGNSEKPDVDAIDGLAPAISIDQKTTSNNPRSTVGTVTEIYDYLRLLYARIGTPYCNKGHGPISTQTLKEMVNKIKTLEDNTNIEILAPVINAKKGSHQDLLAKLKQENFLRVKINNKIYSLDEPIELNKSLRHDIDIVIDRIKFTNDDNTISRIHDALEVALNHSNGLAKVILSQTNETWLFSQKYACKICGFSIPSLEPRLFSFNAPSGACFDCKGLGVKLEVDEELLMPDLKLSINDGGIEYYKNLVGTSNLEWQKLKVLCYHYLIDLNQPLKNLTKTQLNYIMRGSDEAITFSITSANGRKYPNHDYIEGIATLIERRFLETTSDFARNYYRKFMSERTCLTCQGIRLNEFALAVKIKDENNKEMNISHYTNLDIEESLTFMLNIKLLAYQQEIAKLILVEIINRLSFLTNVGLGYLNLSRMAQTLSGGESQRIRLATQIGSQLTGVLYVLDEPSIGLHQRDNVKLIETLKQMRDLDNTLLVVEHDEDTMWAADWLIDIGPKAGIYGGEVIAEGTPQQVANNPNSITGKYLNGEKFIALPKSRRSGNGKVIEIQEAQANNLRKINVKLPLGKFICVTGVSGSGKSTLVNDILYTSIQKYLGLKGQRPGKHKAIKGIEFIDKIVAISQEPIGRTPRSNPATYTSVFDDIRDLFTQTPEAKIRGYAKGRFSFNVPGGRCERCSGDGVIKIAMHFLPDVYVTCEICEGKRYNSETLQVKYKGKNIYDVLELPVDLALTFFANHPKIHKKLAMIQEVGLGYVKLGQPATELSGGEAQRVKLAKELQKRATGKTMYILDEPTTGLHVDDIKRLIEVLNKIVNHGDTVVVIEHNLEVIKVADYIIDLGPEGGKFGGEIIATGTPEQVITNPKSYTGQYLKAVINRDLNRK</sequence>
<keyword evidence="4 17" id="KW-0677">Repeat</keyword>
<dbReference type="NCBIfam" id="NF001503">
    <property type="entry name" value="PRK00349.1"/>
    <property type="match status" value="1"/>
</dbReference>
<dbReference type="PANTHER" id="PTHR43152:SF3">
    <property type="entry name" value="UVRABC SYSTEM PROTEIN A"/>
    <property type="match status" value="1"/>
</dbReference>
<reference evidence="19 20" key="1">
    <citation type="journal article" date="2022" name="Front. Microbiol.">
        <title>Male-killing mechanisms vary between Spiroplasma species.</title>
        <authorList>
            <person name="Arai H."/>
            <person name="Inoue M."/>
            <person name="Kageyama D."/>
        </authorList>
    </citation>
    <scope>NUCLEOTIDE SEQUENCE [LARGE SCALE GENOMIC DNA]</scope>
    <source>
        <strain evidence="20">sHm</strain>
    </source>
</reference>
<evidence type="ECO:0000256" key="8">
    <source>
        <dbReference type="ARBA" id="ARBA00022771"/>
    </source>
</evidence>
<evidence type="ECO:0000256" key="17">
    <source>
        <dbReference type="HAMAP-Rule" id="MF_00205"/>
    </source>
</evidence>
<evidence type="ECO:0000256" key="13">
    <source>
        <dbReference type="ARBA" id="ARBA00023204"/>
    </source>
</evidence>
<keyword evidence="20" id="KW-1185">Reference proteome</keyword>
<keyword evidence="13 17" id="KW-0234">DNA repair</keyword>
<comment type="subcellular location">
    <subcellularLocation>
        <location evidence="1 17">Cytoplasm</location>
    </subcellularLocation>
</comment>
<protein>
    <recommendedName>
        <fullName evidence="15 17">UvrABC system protein A</fullName>
        <shortName evidence="17">UvrA protein</shortName>
    </recommendedName>
    <alternativeName>
        <fullName evidence="16 17">Excinuclease ABC subunit A</fullName>
    </alternativeName>
</protein>
<dbReference type="Gene3D" id="3.30.190.20">
    <property type="match status" value="1"/>
</dbReference>
<evidence type="ECO:0000259" key="18">
    <source>
        <dbReference type="PROSITE" id="PS50893"/>
    </source>
</evidence>
<accession>A0ABN6SZC3</accession>
<dbReference type="Gene3D" id="3.40.50.300">
    <property type="entry name" value="P-loop containing nucleotide triphosphate hydrolases"/>
    <property type="match status" value="3"/>
</dbReference>
<feature type="zinc finger region" description="C4-type" evidence="17">
    <location>
        <begin position="257"/>
        <end position="284"/>
    </location>
</feature>
<keyword evidence="8 17" id="KW-0863">Zinc-finger</keyword>
<dbReference type="SUPFAM" id="SSF52540">
    <property type="entry name" value="P-loop containing nucleoside triphosphate hydrolases"/>
    <property type="match status" value="2"/>
</dbReference>
<evidence type="ECO:0000256" key="11">
    <source>
        <dbReference type="ARBA" id="ARBA00022881"/>
    </source>
</evidence>
<comment type="subunit">
    <text evidence="17">Forms a heterotetramer with UvrB during the search for lesions.</text>
</comment>
<dbReference type="Pfam" id="PF17760">
    <property type="entry name" value="UvrA_inter"/>
    <property type="match status" value="1"/>
</dbReference>
<name>A0ABN6SZC3_9MOLU</name>
<evidence type="ECO:0000256" key="7">
    <source>
        <dbReference type="ARBA" id="ARBA00022769"/>
    </source>
</evidence>
<keyword evidence="5 17" id="KW-0547">Nucleotide-binding</keyword>
<organism evidence="19 20">
    <name type="scientific">Spiroplasma ixodetis</name>
    <dbReference type="NCBI Taxonomy" id="2141"/>
    <lineage>
        <taxon>Bacteria</taxon>
        <taxon>Bacillati</taxon>
        <taxon>Mycoplasmatota</taxon>
        <taxon>Mollicutes</taxon>
        <taxon>Entomoplasmatales</taxon>
        <taxon>Spiroplasmataceae</taxon>
        <taxon>Spiroplasma</taxon>
    </lineage>
</organism>
<evidence type="ECO:0000313" key="20">
    <source>
        <dbReference type="Proteomes" id="UP001163387"/>
    </source>
</evidence>
<dbReference type="PROSITE" id="PS00211">
    <property type="entry name" value="ABC_TRANSPORTER_1"/>
    <property type="match status" value="2"/>
</dbReference>
<dbReference type="HAMAP" id="MF_00205">
    <property type="entry name" value="UvrA"/>
    <property type="match status" value="1"/>
</dbReference>
<dbReference type="CDD" id="cd03271">
    <property type="entry name" value="ABC_UvrA_II"/>
    <property type="match status" value="1"/>
</dbReference>
<evidence type="ECO:0000256" key="16">
    <source>
        <dbReference type="ARBA" id="ARBA00042156"/>
    </source>
</evidence>
<keyword evidence="10 17" id="KW-0067">ATP-binding</keyword>
<evidence type="ECO:0000256" key="3">
    <source>
        <dbReference type="ARBA" id="ARBA00022723"/>
    </source>
</evidence>
<dbReference type="InterPro" id="IPR004602">
    <property type="entry name" value="UvrA"/>
</dbReference>
<comment type="similarity">
    <text evidence="14 17">Belongs to the ABC transporter superfamily. UvrA family.</text>
</comment>
<evidence type="ECO:0000313" key="19">
    <source>
        <dbReference type="EMBL" id="BDT02886.1"/>
    </source>
</evidence>
<evidence type="ECO:0000256" key="2">
    <source>
        <dbReference type="ARBA" id="ARBA00022490"/>
    </source>
</evidence>
<evidence type="ECO:0000256" key="5">
    <source>
        <dbReference type="ARBA" id="ARBA00022741"/>
    </source>
</evidence>
<dbReference type="Gene3D" id="1.20.1580.10">
    <property type="entry name" value="ABC transporter ATPase like domain"/>
    <property type="match status" value="3"/>
</dbReference>
<dbReference type="SMART" id="SM00382">
    <property type="entry name" value="AAA"/>
    <property type="match status" value="1"/>
</dbReference>
<feature type="zinc finger region" description="C4-type" evidence="17">
    <location>
        <begin position="749"/>
        <end position="775"/>
    </location>
</feature>
<evidence type="ECO:0000256" key="15">
    <source>
        <dbReference type="ARBA" id="ARBA00039316"/>
    </source>
</evidence>
<feature type="domain" description="ABC transporter" evidence="18">
    <location>
        <begin position="606"/>
        <end position="946"/>
    </location>
</feature>
<dbReference type="Pfam" id="PF17755">
    <property type="entry name" value="UvrA_DNA-bind"/>
    <property type="match status" value="1"/>
</dbReference>
<dbReference type="PANTHER" id="PTHR43152">
    <property type="entry name" value="UVRABC SYSTEM PROTEIN A"/>
    <property type="match status" value="1"/>
</dbReference>
<dbReference type="Gene3D" id="1.10.8.280">
    <property type="entry name" value="ABC transporter ATPase domain-like"/>
    <property type="match status" value="1"/>
</dbReference>
<feature type="binding site" evidence="17">
    <location>
        <begin position="650"/>
        <end position="657"/>
    </location>
    <ligand>
        <name>ATP</name>
        <dbReference type="ChEBI" id="CHEBI:30616"/>
    </ligand>
</feature>
<comment type="function">
    <text evidence="17">The UvrABC repair system catalyzes the recognition and processing of DNA lesions. UvrA is an ATPase and a DNA-binding protein. A damage recognition complex composed of 2 UvrA and 2 UvrB subunits scans DNA for abnormalities. When the presence of a lesion has been verified by UvrB, the UvrA molecules dissociate.</text>
</comment>
<dbReference type="InterPro" id="IPR017871">
    <property type="entry name" value="ABC_transporter-like_CS"/>
</dbReference>
<keyword evidence="11 17" id="KW-0267">Excision nuclease</keyword>
<evidence type="ECO:0000256" key="4">
    <source>
        <dbReference type="ARBA" id="ARBA00022737"/>
    </source>
</evidence>
<evidence type="ECO:0000256" key="12">
    <source>
        <dbReference type="ARBA" id="ARBA00023125"/>
    </source>
</evidence>
<keyword evidence="12 17" id="KW-0238">DNA-binding</keyword>
<keyword evidence="17" id="KW-0742">SOS response</keyword>
<keyword evidence="9 17" id="KW-0862">Zinc</keyword>
<dbReference type="Proteomes" id="UP001163387">
    <property type="component" value="Chromosome"/>
</dbReference>
<dbReference type="PROSITE" id="PS50893">
    <property type="entry name" value="ABC_TRANSPORTER_2"/>
    <property type="match status" value="1"/>
</dbReference>
<dbReference type="EMBL" id="AP026933">
    <property type="protein sequence ID" value="BDT02886.1"/>
    <property type="molecule type" value="Genomic_DNA"/>
</dbReference>
<dbReference type="InterPro" id="IPR027417">
    <property type="entry name" value="P-loop_NTPase"/>
</dbReference>
<dbReference type="NCBIfam" id="TIGR00630">
    <property type="entry name" value="uvra"/>
    <property type="match status" value="1"/>
</dbReference>
<evidence type="ECO:0000256" key="14">
    <source>
        <dbReference type="ARBA" id="ARBA00038000"/>
    </source>
</evidence>
<keyword evidence="7 17" id="KW-0228">DNA excision</keyword>
<keyword evidence="6 17" id="KW-0227">DNA damage</keyword>
<dbReference type="InterPro" id="IPR041552">
    <property type="entry name" value="UvrA_DNA-bd"/>
</dbReference>
<gene>
    <name evidence="17 19" type="primary">uvrA</name>
    <name evidence="19" type="ORF">SHM_05320</name>
</gene>
<keyword evidence="3 17" id="KW-0479">Metal-binding</keyword>
<evidence type="ECO:0000256" key="9">
    <source>
        <dbReference type="ARBA" id="ARBA00022833"/>
    </source>
</evidence>
<proteinExistence type="inferred from homology"/>
<feature type="binding site" evidence="17">
    <location>
        <begin position="35"/>
        <end position="42"/>
    </location>
    <ligand>
        <name>ATP</name>
        <dbReference type="ChEBI" id="CHEBI:30616"/>
    </ligand>
</feature>
<evidence type="ECO:0000256" key="10">
    <source>
        <dbReference type="ARBA" id="ARBA00022840"/>
    </source>
</evidence>